<dbReference type="EMBL" id="AYLO01000004">
    <property type="protein sequence ID" value="ESS74110.1"/>
    <property type="molecule type" value="Genomic_DNA"/>
</dbReference>
<dbReference type="Proteomes" id="UP000017842">
    <property type="component" value="Unassembled WGS sequence"/>
</dbReference>
<evidence type="ECO:0000313" key="4">
    <source>
        <dbReference type="Proteomes" id="UP000017842"/>
    </source>
</evidence>
<proteinExistence type="predicted"/>
<feature type="chain" id="PRO_5004731688" evidence="2">
    <location>
        <begin position="28"/>
        <end position="236"/>
    </location>
</feature>
<comment type="caution">
    <text evidence="3">The sequence shown here is derived from an EMBL/GenBank/DDBJ whole genome shotgun (WGS) entry which is preliminary data.</text>
</comment>
<keyword evidence="1" id="KW-1133">Transmembrane helix</keyword>
<dbReference type="PATRIC" id="fig|1116472.3.peg.58"/>
<keyword evidence="1" id="KW-0472">Membrane</keyword>
<evidence type="ECO:0000256" key="1">
    <source>
        <dbReference type="SAM" id="Phobius"/>
    </source>
</evidence>
<keyword evidence="1" id="KW-0812">Transmembrane</keyword>
<dbReference type="RefSeq" id="WP_023492993.1">
    <property type="nucleotide sequence ID" value="NZ_AYLO01000004.1"/>
</dbReference>
<dbReference type="AlphaFoldDB" id="V5BLD0"/>
<keyword evidence="4" id="KW-1185">Reference proteome</keyword>
<accession>V5BLD0</accession>
<gene>
    <name evidence="3" type="ORF">MGMO_4c00220</name>
</gene>
<evidence type="ECO:0000256" key="2">
    <source>
        <dbReference type="SAM" id="SignalP"/>
    </source>
</evidence>
<feature type="transmembrane region" description="Helical" evidence="1">
    <location>
        <begin position="210"/>
        <end position="229"/>
    </location>
</feature>
<sequence length="236" mass="24414">MKVRPLKFSKMVLALAGLSIFPLTSQASLVIKLDDGTNPPIVISDNAIGDTTALAGVNTINKSLGNWLVNVVSSANIGSTLTSPLLSLTSFNVSFTGATAPTSPLKIFLTDTGYGPTPGLFNLHVGGTQSGGASVTAKYFYDTGNNPFALSNQLGTTQTFTTGAYSNQQTAGPGGIIPNFYSLTLEADITNVPGGFFNSQFTSTLSAAPVPLPAAAWLFGSAVMGLLGMRKRKKAI</sequence>
<keyword evidence="2" id="KW-0732">Signal</keyword>
<evidence type="ECO:0000313" key="3">
    <source>
        <dbReference type="EMBL" id="ESS74110.1"/>
    </source>
</evidence>
<feature type="signal peptide" evidence="2">
    <location>
        <begin position="1"/>
        <end position="27"/>
    </location>
</feature>
<protein>
    <submittedName>
        <fullName evidence="3">Uncharacterized protein</fullName>
    </submittedName>
</protein>
<organism evidence="3 4">
    <name type="scientific">Methyloglobulus morosus KoM1</name>
    <dbReference type="NCBI Taxonomy" id="1116472"/>
    <lineage>
        <taxon>Bacteria</taxon>
        <taxon>Pseudomonadati</taxon>
        <taxon>Pseudomonadota</taxon>
        <taxon>Gammaproteobacteria</taxon>
        <taxon>Methylococcales</taxon>
        <taxon>Methylococcaceae</taxon>
        <taxon>Methyloglobulus</taxon>
    </lineage>
</organism>
<name>V5BLD0_9GAMM</name>
<reference evidence="3 4" key="1">
    <citation type="journal article" date="2013" name="Genome Announc.">
        <title>Draft Genome Sequence of the Methanotrophic Gammaproteobacterium Methyloglobulus morosus DSM 22980 Strain KoM1.</title>
        <authorList>
            <person name="Poehlein A."/>
            <person name="Deutzmann J.S."/>
            <person name="Daniel R."/>
            <person name="Simeonova D.D."/>
        </authorList>
    </citation>
    <scope>NUCLEOTIDE SEQUENCE [LARGE SCALE GENOMIC DNA]</scope>
    <source>
        <strain evidence="3 4">KoM1</strain>
    </source>
</reference>